<evidence type="ECO:0000313" key="2">
    <source>
        <dbReference type="Proteomes" id="UP001235939"/>
    </source>
</evidence>
<proteinExistence type="predicted"/>
<sequence>MSHKYAKQIEGSLLPSIFRILVQNFKVSFFTVISRVSSCFGPQNIARRIAWKAQKTSEKVVHYDYPKRWATYGYPGRASLSMVKPNIHGGNIMLCIWWDQLGVVYYELLQLNKSITGEVY</sequence>
<organism evidence="1 2">
    <name type="scientific">Cordylochernes scorpioides</name>
    <dbReference type="NCBI Taxonomy" id="51811"/>
    <lineage>
        <taxon>Eukaryota</taxon>
        <taxon>Metazoa</taxon>
        <taxon>Ecdysozoa</taxon>
        <taxon>Arthropoda</taxon>
        <taxon>Chelicerata</taxon>
        <taxon>Arachnida</taxon>
        <taxon>Pseudoscorpiones</taxon>
        <taxon>Cheliferoidea</taxon>
        <taxon>Chernetidae</taxon>
        <taxon>Cordylochernes</taxon>
    </lineage>
</organism>
<evidence type="ECO:0008006" key="3">
    <source>
        <dbReference type="Google" id="ProtNLM"/>
    </source>
</evidence>
<evidence type="ECO:0000313" key="1">
    <source>
        <dbReference type="EMBL" id="UYV60250.1"/>
    </source>
</evidence>
<reference evidence="1 2" key="1">
    <citation type="submission" date="2022-01" db="EMBL/GenBank/DDBJ databases">
        <title>A chromosomal length assembly of Cordylochernes scorpioides.</title>
        <authorList>
            <person name="Zeh D."/>
            <person name="Zeh J."/>
        </authorList>
    </citation>
    <scope>NUCLEOTIDE SEQUENCE [LARGE SCALE GENOMIC DNA]</scope>
    <source>
        <strain evidence="1">IN4F17</strain>
        <tissue evidence="1">Whole Body</tissue>
    </source>
</reference>
<dbReference type="Proteomes" id="UP001235939">
    <property type="component" value="Chromosome 01"/>
</dbReference>
<accession>A0ABY6JVT3</accession>
<gene>
    <name evidence="1" type="ORF">LAZ67_1000544</name>
</gene>
<dbReference type="InterPro" id="IPR036397">
    <property type="entry name" value="RNaseH_sf"/>
</dbReference>
<keyword evidence="2" id="KW-1185">Reference proteome</keyword>
<protein>
    <recommendedName>
        <fullName evidence="3">Transposase</fullName>
    </recommendedName>
</protein>
<dbReference type="Pfam" id="PF01359">
    <property type="entry name" value="Transposase_1"/>
    <property type="match status" value="1"/>
</dbReference>
<name>A0ABY6JVT3_9ARAC</name>
<dbReference type="EMBL" id="CP092863">
    <property type="protein sequence ID" value="UYV60250.1"/>
    <property type="molecule type" value="Genomic_DNA"/>
</dbReference>
<dbReference type="Gene3D" id="3.30.420.10">
    <property type="entry name" value="Ribonuclease H-like superfamily/Ribonuclease H"/>
    <property type="match status" value="1"/>
</dbReference>
<dbReference type="InterPro" id="IPR001888">
    <property type="entry name" value="Transposase_1"/>
</dbReference>